<dbReference type="EMBL" id="CAFBQP010000072">
    <property type="protein sequence ID" value="CAB5066185.1"/>
    <property type="molecule type" value="Genomic_DNA"/>
</dbReference>
<gene>
    <name evidence="9" type="ORF">UFOPK2602_01167</name>
    <name evidence="10" type="ORF">UFOPK2806_00120</name>
    <name evidence="11" type="ORF">UFOPK3417_01011</name>
    <name evidence="12" type="ORF">UFOPK4306_01753</name>
</gene>
<keyword evidence="7" id="KW-0067">ATP-binding</keyword>
<dbReference type="Pfam" id="PF02518">
    <property type="entry name" value="HATPase_c"/>
    <property type="match status" value="1"/>
</dbReference>
<accession>A0A6J7UJU5</accession>
<sequence length="511" mass="55142">MASLADLTRQNTVLSKEEVGHLQRLVAEWGMLADFCFADMLLYVRAPDGPGGARWLVVDQVRPATAQTLHIKDWVGSWTTDADRPLLSQAYELGTAVEGTVAVEGLSETAHMTTIPVRHGGRVIGVLTREWSEQKGRQPGRLERTYLSIFDRFAAMISAGLFPFAGRQGPITAAPRVGDGAIVLDASARVEFASPNAVSALHRVGITANVIGLSLAELGFNDAAVRSAFERHEPVLEESDQSSDVTMLEYCIPILEADPSGSPVAARVTGCVLLLRDVTELRRRDRLLLSKDATIREIHHRVKNNLQTISSLLRLQARRLSSDEAKAAVNESVRRIRTIALVHETLSREPGDDVAFIEIVRPLLRLAEEGYQSPDRPVRFTVQGEGGKLPATIATPLSVVLTELLQNAVDHEFPLGSPGGQVKVLLGNDGSTLSIRVIDDGRGVPVDFRLDKATGLGLTIVKTLVTTELGGTISMRQGEPADFELAGIAPPARGTGTVVDLAVPIKDSEPL</sequence>
<dbReference type="GO" id="GO:0005524">
    <property type="term" value="F:ATP binding"/>
    <property type="evidence" value="ECO:0007669"/>
    <property type="project" value="UniProtKB-KW"/>
</dbReference>
<proteinExistence type="predicted"/>
<keyword evidence="6" id="KW-0418">Kinase</keyword>
<evidence type="ECO:0000256" key="3">
    <source>
        <dbReference type="ARBA" id="ARBA00022553"/>
    </source>
</evidence>
<evidence type="ECO:0000313" key="11">
    <source>
        <dbReference type="EMBL" id="CAB4876116.1"/>
    </source>
</evidence>
<dbReference type="PROSITE" id="PS50109">
    <property type="entry name" value="HIS_KIN"/>
    <property type="match status" value="1"/>
</dbReference>
<dbReference type="EMBL" id="CAEZXX010000072">
    <property type="protein sequence ID" value="CAB4711196.1"/>
    <property type="molecule type" value="Genomic_DNA"/>
</dbReference>
<protein>
    <recommendedName>
        <fullName evidence="2">histidine kinase</fullName>
        <ecNumber evidence="2">2.7.13.3</ecNumber>
    </recommendedName>
</protein>
<evidence type="ECO:0000256" key="1">
    <source>
        <dbReference type="ARBA" id="ARBA00000085"/>
    </source>
</evidence>
<organism evidence="12">
    <name type="scientific">freshwater metagenome</name>
    <dbReference type="NCBI Taxonomy" id="449393"/>
    <lineage>
        <taxon>unclassified sequences</taxon>
        <taxon>metagenomes</taxon>
        <taxon>ecological metagenomes</taxon>
    </lineage>
</organism>
<evidence type="ECO:0000256" key="7">
    <source>
        <dbReference type="ARBA" id="ARBA00022840"/>
    </source>
</evidence>
<dbReference type="Gene3D" id="3.30.565.10">
    <property type="entry name" value="Histidine kinase-like ATPase, C-terminal domain"/>
    <property type="match status" value="1"/>
</dbReference>
<evidence type="ECO:0000256" key="2">
    <source>
        <dbReference type="ARBA" id="ARBA00012438"/>
    </source>
</evidence>
<dbReference type="AlphaFoldDB" id="A0A6J7UJU5"/>
<dbReference type="InterPro" id="IPR004358">
    <property type="entry name" value="Sig_transdc_His_kin-like_C"/>
</dbReference>
<evidence type="ECO:0000256" key="6">
    <source>
        <dbReference type="ARBA" id="ARBA00022777"/>
    </source>
</evidence>
<dbReference type="Pfam" id="PF07568">
    <property type="entry name" value="HisKA_2"/>
    <property type="match status" value="1"/>
</dbReference>
<dbReference type="SMART" id="SM00387">
    <property type="entry name" value="HATPase_c"/>
    <property type="match status" value="1"/>
</dbReference>
<dbReference type="Gene3D" id="3.30.450.280">
    <property type="entry name" value="GAF domain"/>
    <property type="match status" value="1"/>
</dbReference>
<dbReference type="InterPro" id="IPR003594">
    <property type="entry name" value="HATPase_dom"/>
</dbReference>
<comment type="catalytic activity">
    <reaction evidence="1">
        <text>ATP + protein L-histidine = ADP + protein N-phospho-L-histidine.</text>
        <dbReference type="EC" id="2.7.13.3"/>
    </reaction>
</comment>
<dbReference type="Gene3D" id="3.30.450.20">
    <property type="entry name" value="PAS domain"/>
    <property type="match status" value="1"/>
</dbReference>
<dbReference type="PANTHER" id="PTHR41523:SF8">
    <property type="entry name" value="ETHYLENE RESPONSE SENSOR PROTEIN"/>
    <property type="match status" value="1"/>
</dbReference>
<dbReference type="EC" id="2.7.13.3" evidence="2"/>
<keyword evidence="3" id="KW-0597">Phosphoprotein</keyword>
<evidence type="ECO:0000256" key="4">
    <source>
        <dbReference type="ARBA" id="ARBA00022679"/>
    </source>
</evidence>
<dbReference type="InterPro" id="IPR038424">
    <property type="entry name" value="H_kinase_PdtaS_GAF_sf"/>
</dbReference>
<evidence type="ECO:0000313" key="9">
    <source>
        <dbReference type="EMBL" id="CAB4711196.1"/>
    </source>
</evidence>
<dbReference type="InterPro" id="IPR005467">
    <property type="entry name" value="His_kinase_dom"/>
</dbReference>
<evidence type="ECO:0000259" key="8">
    <source>
        <dbReference type="PROSITE" id="PS50109"/>
    </source>
</evidence>
<dbReference type="InterPro" id="IPR036890">
    <property type="entry name" value="HATPase_C_sf"/>
</dbReference>
<dbReference type="SUPFAM" id="SSF55874">
    <property type="entry name" value="ATPase domain of HSP90 chaperone/DNA topoisomerase II/histidine kinase"/>
    <property type="match status" value="1"/>
</dbReference>
<keyword evidence="4" id="KW-0808">Transferase</keyword>
<dbReference type="GO" id="GO:0004673">
    <property type="term" value="F:protein histidine kinase activity"/>
    <property type="evidence" value="ECO:0007669"/>
    <property type="project" value="UniProtKB-EC"/>
</dbReference>
<evidence type="ECO:0000256" key="5">
    <source>
        <dbReference type="ARBA" id="ARBA00022741"/>
    </source>
</evidence>
<dbReference type="PRINTS" id="PR00344">
    <property type="entry name" value="BCTRLSENSOR"/>
</dbReference>
<reference evidence="12" key="1">
    <citation type="submission" date="2020-05" db="EMBL/GenBank/DDBJ databases">
        <authorList>
            <person name="Chiriac C."/>
            <person name="Salcher M."/>
            <person name="Ghai R."/>
            <person name="Kavagutti S V."/>
        </authorList>
    </citation>
    <scope>NUCLEOTIDE SEQUENCE</scope>
</reference>
<dbReference type="InterPro" id="IPR022066">
    <property type="entry name" value="PdtaS_GAF"/>
</dbReference>
<evidence type="ECO:0000313" key="12">
    <source>
        <dbReference type="EMBL" id="CAB5066185.1"/>
    </source>
</evidence>
<dbReference type="InterPro" id="IPR011102">
    <property type="entry name" value="Sig_transdc_His_kinase_HWE"/>
</dbReference>
<keyword evidence="5" id="KW-0547">Nucleotide-binding</keyword>
<evidence type="ECO:0000313" key="10">
    <source>
        <dbReference type="EMBL" id="CAB4737147.1"/>
    </source>
</evidence>
<dbReference type="Pfam" id="PF12282">
    <property type="entry name" value="GAF_PdtaS"/>
    <property type="match status" value="1"/>
</dbReference>
<dbReference type="PANTHER" id="PTHR41523">
    <property type="entry name" value="TWO-COMPONENT SYSTEM SENSOR PROTEIN"/>
    <property type="match status" value="1"/>
</dbReference>
<feature type="domain" description="Histidine kinase" evidence="8">
    <location>
        <begin position="297"/>
        <end position="507"/>
    </location>
</feature>
<dbReference type="EMBL" id="CAFBLR010000088">
    <property type="protein sequence ID" value="CAB4876116.1"/>
    <property type="molecule type" value="Genomic_DNA"/>
</dbReference>
<name>A0A6J7UJU5_9ZZZZ</name>
<dbReference type="EMBL" id="CAEZYY010000001">
    <property type="protein sequence ID" value="CAB4737147.1"/>
    <property type="molecule type" value="Genomic_DNA"/>
</dbReference>
<dbReference type="SMART" id="SM00911">
    <property type="entry name" value="HWE_HK"/>
    <property type="match status" value="1"/>
</dbReference>
<dbReference type="InterPro" id="IPR011495">
    <property type="entry name" value="Sig_transdc_His_kin_sub2_dim/P"/>
</dbReference>